<proteinExistence type="predicted"/>
<name>A0A9W6U6C7_9STRA</name>
<feature type="region of interest" description="Disordered" evidence="1">
    <location>
        <begin position="1"/>
        <end position="51"/>
    </location>
</feature>
<reference evidence="2" key="1">
    <citation type="submission" date="2023-04" db="EMBL/GenBank/DDBJ databases">
        <title>Phytophthora fragariaefolia NBRC 109709.</title>
        <authorList>
            <person name="Ichikawa N."/>
            <person name="Sato H."/>
            <person name="Tonouchi N."/>
        </authorList>
    </citation>
    <scope>NUCLEOTIDE SEQUENCE</scope>
    <source>
        <strain evidence="2">NBRC 109709</strain>
    </source>
</reference>
<organism evidence="2 3">
    <name type="scientific">Phytophthora fragariaefolia</name>
    <dbReference type="NCBI Taxonomy" id="1490495"/>
    <lineage>
        <taxon>Eukaryota</taxon>
        <taxon>Sar</taxon>
        <taxon>Stramenopiles</taxon>
        <taxon>Oomycota</taxon>
        <taxon>Peronosporomycetes</taxon>
        <taxon>Peronosporales</taxon>
        <taxon>Peronosporaceae</taxon>
        <taxon>Phytophthora</taxon>
    </lineage>
</organism>
<evidence type="ECO:0000313" key="3">
    <source>
        <dbReference type="Proteomes" id="UP001165121"/>
    </source>
</evidence>
<protein>
    <submittedName>
        <fullName evidence="2">Unnamed protein product</fullName>
    </submittedName>
</protein>
<dbReference type="Proteomes" id="UP001165121">
    <property type="component" value="Unassembled WGS sequence"/>
</dbReference>
<evidence type="ECO:0000256" key="1">
    <source>
        <dbReference type="SAM" id="MobiDB-lite"/>
    </source>
</evidence>
<dbReference type="EMBL" id="BSXT01000393">
    <property type="protein sequence ID" value="GMF26331.1"/>
    <property type="molecule type" value="Genomic_DNA"/>
</dbReference>
<gene>
    <name evidence="2" type="ORF">Pfra01_000493300</name>
</gene>
<keyword evidence="3" id="KW-1185">Reference proteome</keyword>
<dbReference type="AlphaFoldDB" id="A0A9W6U6C7"/>
<comment type="caution">
    <text evidence="2">The sequence shown here is derived from an EMBL/GenBank/DDBJ whole genome shotgun (WGS) entry which is preliminary data.</text>
</comment>
<feature type="region of interest" description="Disordered" evidence="1">
    <location>
        <begin position="154"/>
        <end position="180"/>
    </location>
</feature>
<feature type="compositionally biased region" description="Low complexity" evidence="1">
    <location>
        <begin position="24"/>
        <end position="51"/>
    </location>
</feature>
<sequence>MALSGRSPYRRMTGCRRPDPPPSLVLQSKSSSLSEMLEESSSSPLSSPLPSSSRCRYTTALMAAVASLRPGTSTATGGRALPVLDGVAVRVRECGGSVTVVVKALASLHASQGATDADDSSSIIMTPVAALMSALQQMAATMARMDARLDQLSTTATDTSRIPRSASICRDPQAPGRRSG</sequence>
<accession>A0A9W6U6C7</accession>
<evidence type="ECO:0000313" key="2">
    <source>
        <dbReference type="EMBL" id="GMF26331.1"/>
    </source>
</evidence>